<feature type="domain" description="Bacteriophage Mu GpT" evidence="1">
    <location>
        <begin position="9"/>
        <end position="302"/>
    </location>
</feature>
<organism evidence="2 3">
    <name type="scientific">Roseinatronobacter ekhonensis</name>
    <dbReference type="NCBI Taxonomy" id="254356"/>
    <lineage>
        <taxon>Bacteria</taxon>
        <taxon>Pseudomonadati</taxon>
        <taxon>Pseudomonadota</taxon>
        <taxon>Alphaproteobacteria</taxon>
        <taxon>Rhodobacterales</taxon>
        <taxon>Paracoccaceae</taxon>
        <taxon>Roseinatronobacter</taxon>
    </lineage>
</organism>
<name>A0A3B0MDY3_9RHOB</name>
<accession>A0A3B0MDY3</accession>
<sequence length="304" mass="33319">MALITAAILQALNTGVRKNFQDGQASMRDTVFHTEVATMVPSTTASNTYGWLGDFPRLREWVGDRVVKDIKEHGYTIENLLFEATLGIARTQIEDDQFGHYAPIATSMGQEATQHPDVLINELIADGFTALCYDGQPFFDTDHPVAPNPDGTGVATTVSNMVAGAGAPWYLLDTRKALRPFIFQERTRPELEMKFNPATSDAVFDKDLYQWGIRYRCAVGFGFWQMARASKAALTDANYEAGRTAMRQVKGDGGRPLGIVPNILLVPPTLESAARAIVETQFLAGGGSNPNFNTARVVVNPWAE</sequence>
<dbReference type="InterPro" id="IPR018774">
    <property type="entry name" value="Phage_Mu_GpT"/>
</dbReference>
<dbReference type="EMBL" id="UIHC01000060">
    <property type="protein sequence ID" value="SUZ33610.1"/>
    <property type="molecule type" value="Genomic_DNA"/>
</dbReference>
<evidence type="ECO:0000313" key="3">
    <source>
        <dbReference type="Proteomes" id="UP000272908"/>
    </source>
</evidence>
<protein>
    <recommendedName>
        <fullName evidence="1">Bacteriophage Mu GpT domain-containing protein</fullName>
    </recommendedName>
</protein>
<evidence type="ECO:0000313" key="2">
    <source>
        <dbReference type="EMBL" id="SUZ33610.1"/>
    </source>
</evidence>
<dbReference type="OrthoDB" id="9804833at2"/>
<evidence type="ECO:0000259" key="1">
    <source>
        <dbReference type="Pfam" id="PF10124"/>
    </source>
</evidence>
<dbReference type="Proteomes" id="UP000272908">
    <property type="component" value="Unassembled WGS sequence"/>
</dbReference>
<dbReference type="AlphaFoldDB" id="A0A3B0MDY3"/>
<dbReference type="Pfam" id="PF10124">
    <property type="entry name" value="Mu-like_gpT"/>
    <property type="match status" value="1"/>
</dbReference>
<reference evidence="3" key="1">
    <citation type="submission" date="2018-08" db="EMBL/GenBank/DDBJ databases">
        <authorList>
            <person name="Rodrigo-Torres L."/>
            <person name="Arahal R. D."/>
            <person name="Lucena T."/>
        </authorList>
    </citation>
    <scope>NUCLEOTIDE SEQUENCE [LARGE SCALE GENOMIC DNA]</scope>
    <source>
        <strain evidence="3">CECT 7235</strain>
    </source>
</reference>
<keyword evidence="3" id="KW-1185">Reference proteome</keyword>
<gene>
    <name evidence="2" type="ORF">ROE7235_03383</name>
</gene>
<proteinExistence type="predicted"/>
<dbReference type="RefSeq" id="WP_121096716.1">
    <property type="nucleotide sequence ID" value="NZ_UIHC01000060.1"/>
</dbReference>